<accession>A0AAV7RJK4</accession>
<protein>
    <submittedName>
        <fullName evidence="1">Uncharacterized protein</fullName>
    </submittedName>
</protein>
<evidence type="ECO:0000313" key="2">
    <source>
        <dbReference type="Proteomes" id="UP001066276"/>
    </source>
</evidence>
<name>A0AAV7RJK4_PLEWA</name>
<dbReference type="EMBL" id="JANPWB010000009">
    <property type="protein sequence ID" value="KAJ1152641.1"/>
    <property type="molecule type" value="Genomic_DNA"/>
</dbReference>
<organism evidence="1 2">
    <name type="scientific">Pleurodeles waltl</name>
    <name type="common">Iberian ribbed newt</name>
    <dbReference type="NCBI Taxonomy" id="8319"/>
    <lineage>
        <taxon>Eukaryota</taxon>
        <taxon>Metazoa</taxon>
        <taxon>Chordata</taxon>
        <taxon>Craniata</taxon>
        <taxon>Vertebrata</taxon>
        <taxon>Euteleostomi</taxon>
        <taxon>Amphibia</taxon>
        <taxon>Batrachia</taxon>
        <taxon>Caudata</taxon>
        <taxon>Salamandroidea</taxon>
        <taxon>Salamandridae</taxon>
        <taxon>Pleurodelinae</taxon>
        <taxon>Pleurodeles</taxon>
    </lineage>
</organism>
<evidence type="ECO:0000313" key="1">
    <source>
        <dbReference type="EMBL" id="KAJ1152641.1"/>
    </source>
</evidence>
<reference evidence="1" key="1">
    <citation type="journal article" date="2022" name="bioRxiv">
        <title>Sequencing and chromosome-scale assembly of the giantPleurodeles waltlgenome.</title>
        <authorList>
            <person name="Brown T."/>
            <person name="Elewa A."/>
            <person name="Iarovenko S."/>
            <person name="Subramanian E."/>
            <person name="Araus A.J."/>
            <person name="Petzold A."/>
            <person name="Susuki M."/>
            <person name="Suzuki K.-i.T."/>
            <person name="Hayashi T."/>
            <person name="Toyoda A."/>
            <person name="Oliveira C."/>
            <person name="Osipova E."/>
            <person name="Leigh N.D."/>
            <person name="Simon A."/>
            <person name="Yun M.H."/>
        </authorList>
    </citation>
    <scope>NUCLEOTIDE SEQUENCE</scope>
    <source>
        <strain evidence="1">20211129_DDA</strain>
        <tissue evidence="1">Liver</tissue>
    </source>
</reference>
<keyword evidence="2" id="KW-1185">Reference proteome</keyword>
<dbReference type="AlphaFoldDB" id="A0AAV7RJK4"/>
<comment type="caution">
    <text evidence="1">The sequence shown here is derived from an EMBL/GenBank/DDBJ whole genome shotgun (WGS) entry which is preliminary data.</text>
</comment>
<gene>
    <name evidence="1" type="ORF">NDU88_005416</name>
</gene>
<sequence>MSWDYTGIQQLPHSLDDLLVDPAGLKIDATKSETSPPPMGLIYQTIMAQHKQTQGDGKKARVATKQLQVAVSKIAKTCSEIGERIATVESQGDVLETDLGAVEVVITSQLVLLGVDGAVYPDQQRRFLFLAMSVARCCITSDWLEPMPPTFNHSLARLCSMFYVEMSSYVLKGPTRRRIGNSIWAPLGQWLGDS</sequence>
<proteinExistence type="predicted"/>
<dbReference type="Proteomes" id="UP001066276">
    <property type="component" value="Chromosome 5"/>
</dbReference>